<dbReference type="RefSeq" id="WP_062686330.1">
    <property type="nucleotide sequence ID" value="NZ_KQ758628.1"/>
</dbReference>
<feature type="binding site" evidence="6">
    <location>
        <position position="180"/>
    </location>
    <ligand>
        <name>substrate</name>
    </ligand>
</feature>
<evidence type="ECO:0000259" key="7">
    <source>
        <dbReference type="Pfam" id="PF00479"/>
    </source>
</evidence>
<dbReference type="Gene3D" id="3.40.50.720">
    <property type="entry name" value="NAD(P)-binding Rossmann-like Domain"/>
    <property type="match status" value="1"/>
</dbReference>
<comment type="caution">
    <text evidence="9">The sequence shown here is derived from an EMBL/GenBank/DDBJ whole genome shotgun (WGS) entry which is preliminary data.</text>
</comment>
<feature type="binding site" evidence="6">
    <location>
        <position position="44"/>
    </location>
    <ligand>
        <name>NADP(+)</name>
        <dbReference type="ChEBI" id="CHEBI:58349"/>
    </ligand>
</feature>
<dbReference type="EMBL" id="LNQP01000005">
    <property type="protein sequence ID" value="KSU89491.1"/>
    <property type="molecule type" value="Genomic_DNA"/>
</dbReference>
<evidence type="ECO:0000256" key="4">
    <source>
        <dbReference type="ARBA" id="ARBA00023002"/>
    </source>
</evidence>
<dbReference type="EC" id="1.1.1.49" evidence="6"/>
<dbReference type="Gene3D" id="3.30.360.10">
    <property type="entry name" value="Dihydrodipicolinate Reductase, domain 2"/>
    <property type="match status" value="1"/>
</dbReference>
<evidence type="ECO:0000256" key="5">
    <source>
        <dbReference type="ARBA" id="ARBA00023277"/>
    </source>
</evidence>
<dbReference type="InterPro" id="IPR001282">
    <property type="entry name" value="G6P_DH"/>
</dbReference>
<evidence type="ECO:0000256" key="3">
    <source>
        <dbReference type="ARBA" id="ARBA00022857"/>
    </source>
</evidence>
<feature type="binding site" evidence="6">
    <location>
        <position position="342"/>
    </location>
    <ligand>
        <name>substrate</name>
    </ligand>
</feature>
<dbReference type="NCBIfam" id="TIGR00871">
    <property type="entry name" value="zwf"/>
    <property type="match status" value="1"/>
</dbReference>
<dbReference type="GO" id="GO:0004345">
    <property type="term" value="F:glucose-6-phosphate dehydrogenase activity"/>
    <property type="evidence" value="ECO:0007669"/>
    <property type="project" value="UniProtKB-UniRule"/>
</dbReference>
<evidence type="ECO:0000313" key="10">
    <source>
        <dbReference type="Proteomes" id="UP000053681"/>
    </source>
</evidence>
<feature type="binding site" evidence="6">
    <location>
        <position position="150"/>
    </location>
    <ligand>
        <name>NADP(+)</name>
        <dbReference type="ChEBI" id="CHEBI:58349"/>
    </ligand>
</feature>
<dbReference type="Pfam" id="PF00479">
    <property type="entry name" value="G6PD_N"/>
    <property type="match status" value="1"/>
</dbReference>
<organism evidence="9 10">
    <name type="scientific">Priestia veravalensis</name>
    <dbReference type="NCBI Taxonomy" id="1414648"/>
    <lineage>
        <taxon>Bacteria</taxon>
        <taxon>Bacillati</taxon>
        <taxon>Bacillota</taxon>
        <taxon>Bacilli</taxon>
        <taxon>Bacillales</taxon>
        <taxon>Bacillaceae</taxon>
        <taxon>Priestia</taxon>
    </lineage>
</organism>
<comment type="function">
    <text evidence="6">Catalyzes the oxidation of glucose 6-phosphate to 6-phosphogluconolactone.</text>
</comment>
<dbReference type="PRINTS" id="PR00079">
    <property type="entry name" value="G6PDHDRGNASE"/>
</dbReference>
<dbReference type="SUPFAM" id="SSF51735">
    <property type="entry name" value="NAD(P)-binding Rossmann-fold domains"/>
    <property type="match status" value="1"/>
</dbReference>
<accession>A0A0V8JQX4</accession>
<evidence type="ECO:0000256" key="6">
    <source>
        <dbReference type="HAMAP-Rule" id="MF_00966"/>
    </source>
</evidence>
<keyword evidence="2 6" id="KW-0313">Glucose metabolism</keyword>
<comment type="similarity">
    <text evidence="6">Belongs to the glucose-6-phosphate dehydrogenase family.</text>
</comment>
<evidence type="ECO:0000256" key="1">
    <source>
        <dbReference type="ARBA" id="ARBA00004937"/>
    </source>
</evidence>
<comment type="pathway">
    <text evidence="1 6">Carbohydrate degradation; pentose phosphate pathway; D-ribulose 5-phosphate from D-glucose 6-phosphate (oxidative stage): step 1/3.</text>
</comment>
<dbReference type="PIRSF" id="PIRSF000110">
    <property type="entry name" value="G6PD"/>
    <property type="match status" value="1"/>
</dbReference>
<dbReference type="Proteomes" id="UP000053681">
    <property type="component" value="Unassembled WGS sequence"/>
</dbReference>
<dbReference type="SUPFAM" id="SSF55347">
    <property type="entry name" value="Glyceraldehyde-3-phosphate dehydrogenase-like, C-terminal domain"/>
    <property type="match status" value="1"/>
</dbReference>
<gene>
    <name evidence="6" type="primary">zwf</name>
    <name evidence="9" type="ORF">AS180_02800</name>
</gene>
<sequence>MDSMTFVLFGATGDLAKRKIIPALYNLFLNKKMPQPISIVGSGREEMSDTDFQNLVRESVETFSRRKVDNRSSMEDFIGYFSYISLDATAPEDYKDVLNHVQQREKELGIPENRIFYLSVAPDFFDSIALNIKESGLGSTKGWKRLIIEKPFGHDLKSAQDLNLKLSQAFKEDEIYRIDHYLGKSMVQNLEALEFANPILQSLWNNEHIANVQITASETVGVEERAGYYDQAGAIRDMVQNHMLQLVMMTAMHLPKRINSEEIRNEKKKVMESLRLIKKEEVGMHVIRGQYSAGEVQEQSVVGYKEEPGIDTSSQTDTFVAARLWIDNPFWTEVPFYIRTGKRMKNKSTRIVIEFKNSLKYLHVTEKRNLAPNLLIIEINPHEQVSIQLNSKNPLNNGEIEPVRVNFSLDQKDVPEAYERLIFDAFCGDPTFFAHWDEVEMSWKWVQPILEAFAENLLPLYSYKSGSYGPEEANRLLSANGFKWWLDKDLFPTLEG</sequence>
<feature type="binding site" evidence="6">
    <location>
        <position position="184"/>
    </location>
    <ligand>
        <name>substrate</name>
    </ligand>
</feature>
<feature type="domain" description="Glucose-6-phosphate dehydrogenase NAD-binding" evidence="7">
    <location>
        <begin position="7"/>
        <end position="189"/>
    </location>
</feature>
<dbReference type="InterPro" id="IPR036291">
    <property type="entry name" value="NAD(P)-bd_dom_sf"/>
</dbReference>
<dbReference type="InterPro" id="IPR022674">
    <property type="entry name" value="G6P_DH_NAD-bd"/>
</dbReference>
<dbReference type="PANTHER" id="PTHR23429:SF0">
    <property type="entry name" value="GLUCOSE-6-PHOSPHATE 1-DEHYDROGENASE"/>
    <property type="match status" value="1"/>
</dbReference>
<dbReference type="AlphaFoldDB" id="A0A0V8JQX4"/>
<dbReference type="GO" id="GO:0050661">
    <property type="term" value="F:NADP binding"/>
    <property type="evidence" value="ECO:0007669"/>
    <property type="project" value="UniProtKB-UniRule"/>
</dbReference>
<name>A0A0V8JQX4_9BACI</name>
<evidence type="ECO:0000256" key="2">
    <source>
        <dbReference type="ARBA" id="ARBA00022526"/>
    </source>
</evidence>
<evidence type="ECO:0000313" key="9">
    <source>
        <dbReference type="EMBL" id="KSU89491.1"/>
    </source>
</evidence>
<dbReference type="PANTHER" id="PTHR23429">
    <property type="entry name" value="GLUCOSE-6-PHOSPHATE 1-DEHYDROGENASE G6PD"/>
    <property type="match status" value="1"/>
</dbReference>
<keyword evidence="10" id="KW-1185">Reference proteome</keyword>
<evidence type="ECO:0000259" key="8">
    <source>
        <dbReference type="Pfam" id="PF02781"/>
    </source>
</evidence>
<dbReference type="GO" id="GO:0005829">
    <property type="term" value="C:cytosol"/>
    <property type="evidence" value="ECO:0007669"/>
    <property type="project" value="TreeGrafter"/>
</dbReference>
<dbReference type="GO" id="GO:0009051">
    <property type="term" value="P:pentose-phosphate shunt, oxidative branch"/>
    <property type="evidence" value="ECO:0007669"/>
    <property type="project" value="TreeGrafter"/>
</dbReference>
<proteinExistence type="inferred from homology"/>
<dbReference type="InterPro" id="IPR022675">
    <property type="entry name" value="G6P_DH_C"/>
</dbReference>
<dbReference type="UniPathway" id="UPA00115">
    <property type="reaction ID" value="UER00408"/>
</dbReference>
<feature type="binding site" evidence="6">
    <location>
        <position position="237"/>
    </location>
    <ligand>
        <name>substrate</name>
    </ligand>
</feature>
<feature type="binding site" evidence="6">
    <location>
        <begin position="10"/>
        <end position="17"/>
    </location>
    <ligand>
        <name>NADP(+)</name>
        <dbReference type="ChEBI" id="CHEBI:58349"/>
    </ligand>
</feature>
<feature type="binding site" evidence="6">
    <location>
        <position position="218"/>
    </location>
    <ligand>
        <name>substrate</name>
    </ligand>
</feature>
<keyword evidence="4 6" id="KW-0560">Oxidoreductase</keyword>
<comment type="catalytic activity">
    <reaction evidence="6">
        <text>D-glucose 6-phosphate + NADP(+) = 6-phospho-D-glucono-1,5-lactone + NADPH + H(+)</text>
        <dbReference type="Rhea" id="RHEA:15841"/>
        <dbReference type="ChEBI" id="CHEBI:15378"/>
        <dbReference type="ChEBI" id="CHEBI:57783"/>
        <dbReference type="ChEBI" id="CHEBI:57955"/>
        <dbReference type="ChEBI" id="CHEBI:58349"/>
        <dbReference type="ChEBI" id="CHEBI:61548"/>
        <dbReference type="EC" id="1.1.1.49"/>
    </reaction>
</comment>
<reference evidence="9 10" key="1">
    <citation type="submission" date="2015-11" db="EMBL/GenBank/DDBJ databases">
        <title>Bacillus caseinolyticus sp nov.</title>
        <authorList>
            <person name="Dastager S.G."/>
            <person name="Mawlankar R."/>
        </authorList>
    </citation>
    <scope>NUCLEOTIDE SEQUENCE [LARGE SCALE GENOMIC DNA]</scope>
    <source>
        <strain evidence="9 10">SGD-V-76</strain>
    </source>
</reference>
<feature type="active site" description="Proton acceptor" evidence="6">
    <location>
        <position position="242"/>
    </location>
</feature>
<dbReference type="Pfam" id="PF02781">
    <property type="entry name" value="G6PD_C"/>
    <property type="match status" value="1"/>
</dbReference>
<protein>
    <recommendedName>
        <fullName evidence="6">Glucose-6-phosphate 1-dehydrogenase</fullName>
        <shortName evidence="6">G6PD</shortName>
        <ecNumber evidence="6">1.1.1.49</ecNumber>
    </recommendedName>
</protein>
<dbReference type="GO" id="GO:0006006">
    <property type="term" value="P:glucose metabolic process"/>
    <property type="evidence" value="ECO:0007669"/>
    <property type="project" value="UniProtKB-KW"/>
</dbReference>
<keyword evidence="3 6" id="KW-0521">NADP</keyword>
<dbReference type="HAMAP" id="MF_00966">
    <property type="entry name" value="G6PD"/>
    <property type="match status" value="1"/>
</dbReference>
<keyword evidence="5 6" id="KW-0119">Carbohydrate metabolism</keyword>
<feature type="domain" description="Glucose-6-phosphate dehydrogenase C-terminal" evidence="8">
    <location>
        <begin position="192"/>
        <end position="485"/>
    </location>
</feature>
<feature type="binding site" evidence="6">
    <location>
        <position position="347"/>
    </location>
    <ligand>
        <name>substrate</name>
    </ligand>
</feature>
<comment type="caution">
    <text evidence="6">Lacks conserved residue(s) required for the propagation of feature annotation.</text>
</comment>